<dbReference type="Gene3D" id="3.40.190.10">
    <property type="entry name" value="Periplasmic binding protein-like II"/>
    <property type="match status" value="2"/>
</dbReference>
<dbReference type="GO" id="GO:0006351">
    <property type="term" value="P:DNA-templated transcription"/>
    <property type="evidence" value="ECO:0007669"/>
    <property type="project" value="TreeGrafter"/>
</dbReference>
<comment type="similarity">
    <text evidence="1">Belongs to the LysR transcriptional regulatory family.</text>
</comment>
<evidence type="ECO:0000256" key="1">
    <source>
        <dbReference type="ARBA" id="ARBA00009437"/>
    </source>
</evidence>
<reference evidence="6 7" key="1">
    <citation type="submission" date="2017-04" db="EMBL/GenBank/DDBJ databases">
        <authorList>
            <person name="Afonso C.L."/>
            <person name="Miller P.J."/>
            <person name="Scott M.A."/>
            <person name="Spackman E."/>
            <person name="Goraichik I."/>
            <person name="Dimitrov K.M."/>
            <person name="Suarez D.L."/>
            <person name="Swayne D.E."/>
        </authorList>
    </citation>
    <scope>NUCLEOTIDE SEQUENCE [LARGE SCALE GENOMIC DNA]</scope>
    <source>
        <strain evidence="6 7">A2P</strain>
    </source>
</reference>
<dbReference type="InterPro" id="IPR000847">
    <property type="entry name" value="LysR_HTH_N"/>
</dbReference>
<dbReference type="InterPro" id="IPR005119">
    <property type="entry name" value="LysR_subst-bd"/>
</dbReference>
<dbReference type="PANTHER" id="PTHR30537">
    <property type="entry name" value="HTH-TYPE TRANSCRIPTIONAL REGULATOR"/>
    <property type="match status" value="1"/>
</dbReference>
<evidence type="ECO:0000313" key="7">
    <source>
        <dbReference type="Proteomes" id="UP000192936"/>
    </source>
</evidence>
<evidence type="ECO:0000256" key="4">
    <source>
        <dbReference type="ARBA" id="ARBA00023163"/>
    </source>
</evidence>
<proteinExistence type="inferred from homology"/>
<dbReference type="Pfam" id="PF00126">
    <property type="entry name" value="HTH_1"/>
    <property type="match status" value="1"/>
</dbReference>
<dbReference type="InterPro" id="IPR058163">
    <property type="entry name" value="LysR-type_TF_proteobact-type"/>
</dbReference>
<evidence type="ECO:0000256" key="2">
    <source>
        <dbReference type="ARBA" id="ARBA00023015"/>
    </source>
</evidence>
<dbReference type="AlphaFoldDB" id="A0A1X7FFR1"/>
<dbReference type="GO" id="GO:0003700">
    <property type="term" value="F:DNA-binding transcription factor activity"/>
    <property type="evidence" value="ECO:0007669"/>
    <property type="project" value="InterPro"/>
</dbReference>
<dbReference type="PANTHER" id="PTHR30537:SF74">
    <property type="entry name" value="HTH-TYPE TRANSCRIPTIONAL REGULATOR TRPI"/>
    <property type="match status" value="1"/>
</dbReference>
<evidence type="ECO:0000313" key="6">
    <source>
        <dbReference type="EMBL" id="SMF51056.1"/>
    </source>
</evidence>
<dbReference type="SUPFAM" id="SSF46785">
    <property type="entry name" value="Winged helix' DNA-binding domain"/>
    <property type="match status" value="1"/>
</dbReference>
<dbReference type="FunFam" id="1.10.10.10:FF:000001">
    <property type="entry name" value="LysR family transcriptional regulator"/>
    <property type="match status" value="1"/>
</dbReference>
<sequence>MSFGNEEVMDLQRRLLPSMSMLTAFEAAARTGSFTAAAAELSLTQGAVSRQIKALEDQIGTPLFTRKGQRVTLTPTGALYADPIRDALRQIAAATVRTIAAPKGGVLNLAILPTFGTRWLVPRLPAFQAAHPQVTIHFTTKLAPFDFRLHDLDAAIHYGFGDWPDAVCDHLLDEEVLPVCSPAFLRAHPVAEPADLLSLPLLHTSTRADAWNEWLSAQGLPPRPGAGMVFEQFATTAQAAEAGLGVALLPTLLVRAELDDGTLVPAIDRPHRSARAYYLVHPRGKADHPPFAAFRQWLLAEARGERPPA</sequence>
<dbReference type="Gene3D" id="1.10.10.10">
    <property type="entry name" value="Winged helix-like DNA-binding domain superfamily/Winged helix DNA-binding domain"/>
    <property type="match status" value="1"/>
</dbReference>
<gene>
    <name evidence="6" type="ORF">SAMN02982917_2712</name>
</gene>
<keyword evidence="4" id="KW-0804">Transcription</keyword>
<dbReference type="SUPFAM" id="SSF53850">
    <property type="entry name" value="Periplasmic binding protein-like II"/>
    <property type="match status" value="1"/>
</dbReference>
<dbReference type="Pfam" id="PF03466">
    <property type="entry name" value="LysR_substrate"/>
    <property type="match status" value="1"/>
</dbReference>
<keyword evidence="3 6" id="KW-0238">DNA-binding</keyword>
<name>A0A1X7FFR1_9PROT</name>
<keyword evidence="2" id="KW-0805">Transcription regulation</keyword>
<dbReference type="NCBIfam" id="NF008352">
    <property type="entry name" value="PRK11139.1"/>
    <property type="match status" value="1"/>
</dbReference>
<dbReference type="InterPro" id="IPR036390">
    <property type="entry name" value="WH_DNA-bd_sf"/>
</dbReference>
<organism evidence="6 7">
    <name type="scientific">Azospirillum oryzae</name>
    <dbReference type="NCBI Taxonomy" id="286727"/>
    <lineage>
        <taxon>Bacteria</taxon>
        <taxon>Pseudomonadati</taxon>
        <taxon>Pseudomonadota</taxon>
        <taxon>Alphaproteobacteria</taxon>
        <taxon>Rhodospirillales</taxon>
        <taxon>Azospirillaceae</taxon>
        <taxon>Azospirillum</taxon>
    </lineage>
</organism>
<dbReference type="STRING" id="286727.SAMN02982917_2712"/>
<evidence type="ECO:0000259" key="5">
    <source>
        <dbReference type="PROSITE" id="PS50931"/>
    </source>
</evidence>
<dbReference type="EMBL" id="FXAK01000005">
    <property type="protein sequence ID" value="SMF51056.1"/>
    <property type="molecule type" value="Genomic_DNA"/>
</dbReference>
<evidence type="ECO:0000256" key="3">
    <source>
        <dbReference type="ARBA" id="ARBA00023125"/>
    </source>
</evidence>
<dbReference type="PROSITE" id="PS50931">
    <property type="entry name" value="HTH_LYSR"/>
    <property type="match status" value="1"/>
</dbReference>
<dbReference type="Proteomes" id="UP000192936">
    <property type="component" value="Unassembled WGS sequence"/>
</dbReference>
<dbReference type="GO" id="GO:0043565">
    <property type="term" value="F:sequence-specific DNA binding"/>
    <property type="evidence" value="ECO:0007669"/>
    <property type="project" value="TreeGrafter"/>
</dbReference>
<feature type="domain" description="HTH lysR-type" evidence="5">
    <location>
        <begin position="19"/>
        <end position="74"/>
    </location>
</feature>
<dbReference type="InterPro" id="IPR036388">
    <property type="entry name" value="WH-like_DNA-bd_sf"/>
</dbReference>
<accession>A0A1X7FFR1</accession>
<dbReference type="PRINTS" id="PR00039">
    <property type="entry name" value="HTHLYSR"/>
</dbReference>
<dbReference type="FunFam" id="3.40.190.10:FF:000017">
    <property type="entry name" value="Glycine cleavage system transcriptional activator"/>
    <property type="match status" value="1"/>
</dbReference>
<protein>
    <submittedName>
        <fullName evidence="6">DNA-binding transcriptional regulator, LysR family</fullName>
    </submittedName>
</protein>